<dbReference type="AlphaFoldDB" id="A0AAV0Y2K7"/>
<sequence>MCSIEVIKSIHGGKVLSVNIFLYILNKNYKRKRDDRNVFYWTCSTKCGAKICTVETSNGEHEIDEFSTFSEDQHSHAADPIAIEAKKIKENIKQQALTSNVEKPIHGLF</sequence>
<name>A0AAV0Y2K7_9HEMI</name>
<dbReference type="Gene3D" id="2.20.25.240">
    <property type="match status" value="1"/>
</dbReference>
<accession>A0AAV0Y2K7</accession>
<reference evidence="1 2" key="1">
    <citation type="submission" date="2023-01" db="EMBL/GenBank/DDBJ databases">
        <authorList>
            <person name="Whitehead M."/>
        </authorList>
    </citation>
    <scope>NUCLEOTIDE SEQUENCE [LARGE SCALE GENOMIC DNA]</scope>
</reference>
<evidence type="ECO:0000313" key="1">
    <source>
        <dbReference type="EMBL" id="CAI6375095.1"/>
    </source>
</evidence>
<organism evidence="1 2">
    <name type="scientific">Macrosiphum euphorbiae</name>
    <name type="common">potato aphid</name>
    <dbReference type="NCBI Taxonomy" id="13131"/>
    <lineage>
        <taxon>Eukaryota</taxon>
        <taxon>Metazoa</taxon>
        <taxon>Ecdysozoa</taxon>
        <taxon>Arthropoda</taxon>
        <taxon>Hexapoda</taxon>
        <taxon>Insecta</taxon>
        <taxon>Pterygota</taxon>
        <taxon>Neoptera</taxon>
        <taxon>Paraneoptera</taxon>
        <taxon>Hemiptera</taxon>
        <taxon>Sternorrhyncha</taxon>
        <taxon>Aphidomorpha</taxon>
        <taxon>Aphidoidea</taxon>
        <taxon>Aphididae</taxon>
        <taxon>Macrosiphini</taxon>
        <taxon>Macrosiphum</taxon>
    </lineage>
</organism>
<keyword evidence="2" id="KW-1185">Reference proteome</keyword>
<evidence type="ECO:0008006" key="3">
    <source>
        <dbReference type="Google" id="ProtNLM"/>
    </source>
</evidence>
<gene>
    <name evidence="1" type="ORF">MEUPH1_LOCUS28635</name>
</gene>
<dbReference type="EMBL" id="CARXXK010001262">
    <property type="protein sequence ID" value="CAI6375095.1"/>
    <property type="molecule type" value="Genomic_DNA"/>
</dbReference>
<comment type="caution">
    <text evidence="1">The sequence shown here is derived from an EMBL/GenBank/DDBJ whole genome shotgun (WGS) entry which is preliminary data.</text>
</comment>
<proteinExistence type="predicted"/>
<protein>
    <recommendedName>
        <fullName evidence="3">FLYWCH-type domain-containing protein</fullName>
    </recommendedName>
</protein>
<dbReference type="Proteomes" id="UP001160148">
    <property type="component" value="Unassembled WGS sequence"/>
</dbReference>
<evidence type="ECO:0000313" key="2">
    <source>
        <dbReference type="Proteomes" id="UP001160148"/>
    </source>
</evidence>